<keyword evidence="2" id="KW-0012">Acyltransferase</keyword>
<dbReference type="InterPro" id="IPR016181">
    <property type="entry name" value="Acyl_CoA_acyltransferase"/>
</dbReference>
<evidence type="ECO:0000313" key="4">
    <source>
        <dbReference type="EMBL" id="TCC09354.1"/>
    </source>
</evidence>
<dbReference type="CDD" id="cd04301">
    <property type="entry name" value="NAT_SF"/>
    <property type="match status" value="1"/>
</dbReference>
<comment type="caution">
    <text evidence="4">The sequence shown here is derived from an EMBL/GenBank/DDBJ whole genome shotgun (WGS) entry which is preliminary data.</text>
</comment>
<dbReference type="PROSITE" id="PS51186">
    <property type="entry name" value="GNAT"/>
    <property type="match status" value="1"/>
</dbReference>
<dbReference type="Pfam" id="PF00583">
    <property type="entry name" value="Acetyltransf_1"/>
    <property type="match status" value="1"/>
</dbReference>
<keyword evidence="5" id="KW-1185">Reference proteome</keyword>
<dbReference type="OrthoDB" id="9127144at2"/>
<dbReference type="Gene3D" id="3.40.630.30">
    <property type="match status" value="1"/>
</dbReference>
<gene>
    <name evidence="4" type="ORF">E0L21_10695</name>
</gene>
<dbReference type="SUPFAM" id="SSF55729">
    <property type="entry name" value="Acyl-CoA N-acyltransferases (Nat)"/>
    <property type="match status" value="1"/>
</dbReference>
<name>A0A4R0HHX4_9ENTR</name>
<dbReference type="PANTHER" id="PTHR43877">
    <property type="entry name" value="AMINOALKYLPHOSPHONATE N-ACETYLTRANSFERASE-RELATED-RELATED"/>
    <property type="match status" value="1"/>
</dbReference>
<dbReference type="InterPro" id="IPR000182">
    <property type="entry name" value="GNAT_dom"/>
</dbReference>
<dbReference type="Proteomes" id="UP000291793">
    <property type="component" value="Unassembled WGS sequence"/>
</dbReference>
<evidence type="ECO:0000259" key="3">
    <source>
        <dbReference type="PROSITE" id="PS51186"/>
    </source>
</evidence>
<dbReference type="AlphaFoldDB" id="A0A4R0HHX4"/>
<reference evidence="4 5" key="1">
    <citation type="submission" date="2019-02" db="EMBL/GenBank/DDBJ databases">
        <title>The draft genome of Kosakonia quasisacchari strain WCHKQ120001.</title>
        <authorList>
            <person name="Wang C."/>
            <person name="Feng Y."/>
            <person name="Zong Z."/>
        </authorList>
    </citation>
    <scope>NUCLEOTIDE SEQUENCE [LARGE SCALE GENOMIC DNA]</scope>
    <source>
        <strain evidence="4 5">WCHKQ120001</strain>
    </source>
</reference>
<dbReference type="InterPro" id="IPR050832">
    <property type="entry name" value="Bact_Acetyltransf"/>
</dbReference>
<protein>
    <submittedName>
        <fullName evidence="4">GNAT family N-acetyltransferase</fullName>
    </submittedName>
</protein>
<feature type="domain" description="N-acetyltransferase" evidence="3">
    <location>
        <begin position="7"/>
        <end position="144"/>
    </location>
</feature>
<sequence length="144" mass="15864">MQTLQVKQVSCVNEDLAISLSTLLSELSAKSPCLTAETINTILHSDAIQVFVASADERPAGMLTLISVTLLSGKKCIIEDVIVSQEFRRKGIAAELIHAAIAYAKNNGARYVDLTSRPERLAANELYQKMGFMQRTTNVYRFTL</sequence>
<evidence type="ECO:0000256" key="2">
    <source>
        <dbReference type="ARBA" id="ARBA00023315"/>
    </source>
</evidence>
<accession>A0A4R0HHX4</accession>
<organism evidence="4 5">
    <name type="scientific">Kosakonia quasisacchari</name>
    <dbReference type="NCBI Taxonomy" id="2529380"/>
    <lineage>
        <taxon>Bacteria</taxon>
        <taxon>Pseudomonadati</taxon>
        <taxon>Pseudomonadota</taxon>
        <taxon>Gammaproteobacteria</taxon>
        <taxon>Enterobacterales</taxon>
        <taxon>Enterobacteriaceae</taxon>
        <taxon>Kosakonia</taxon>
    </lineage>
</organism>
<dbReference type="GO" id="GO:0016747">
    <property type="term" value="F:acyltransferase activity, transferring groups other than amino-acyl groups"/>
    <property type="evidence" value="ECO:0007669"/>
    <property type="project" value="InterPro"/>
</dbReference>
<evidence type="ECO:0000256" key="1">
    <source>
        <dbReference type="ARBA" id="ARBA00022679"/>
    </source>
</evidence>
<proteinExistence type="predicted"/>
<evidence type="ECO:0000313" key="5">
    <source>
        <dbReference type="Proteomes" id="UP000291793"/>
    </source>
</evidence>
<keyword evidence="1 4" id="KW-0808">Transferase</keyword>
<dbReference type="EMBL" id="SJOP01000008">
    <property type="protein sequence ID" value="TCC09354.1"/>
    <property type="molecule type" value="Genomic_DNA"/>
</dbReference>